<dbReference type="EC" id="3.4.24.-" evidence="15"/>
<feature type="compositionally biased region" description="Basic and acidic residues" evidence="17">
    <location>
        <begin position="659"/>
        <end position="668"/>
    </location>
</feature>
<keyword evidence="13 15" id="KW-0472">Membrane</keyword>
<dbReference type="GO" id="GO:0016887">
    <property type="term" value="F:ATP hydrolysis activity"/>
    <property type="evidence" value="ECO:0007669"/>
    <property type="project" value="UniProtKB-UniRule"/>
</dbReference>
<feature type="binding site" evidence="15">
    <location>
        <position position="452"/>
    </location>
    <ligand>
        <name>Zn(2+)</name>
        <dbReference type="ChEBI" id="CHEBI:29105"/>
        <note>catalytic</note>
    </ligand>
</feature>
<dbReference type="GO" id="GO:0006508">
    <property type="term" value="P:proteolysis"/>
    <property type="evidence" value="ECO:0007669"/>
    <property type="project" value="UniProtKB-KW"/>
</dbReference>
<dbReference type="GO" id="GO:0004222">
    <property type="term" value="F:metalloendopeptidase activity"/>
    <property type="evidence" value="ECO:0007669"/>
    <property type="project" value="InterPro"/>
</dbReference>
<evidence type="ECO:0000256" key="1">
    <source>
        <dbReference type="ARBA" id="ARBA00004370"/>
    </source>
</evidence>
<dbReference type="RefSeq" id="WP_066539718.1">
    <property type="nucleotide sequence ID" value="NZ_JHUK01000001.1"/>
</dbReference>
<accession>A0A139JQV3</accession>
<evidence type="ECO:0000256" key="16">
    <source>
        <dbReference type="RuleBase" id="RU003651"/>
    </source>
</evidence>
<dbReference type="EMBL" id="JHUK01000001">
    <property type="protein sequence ID" value="RAM57946.1"/>
    <property type="molecule type" value="Genomic_DNA"/>
</dbReference>
<keyword evidence="3 15" id="KW-1003">Cell membrane</keyword>
<keyword evidence="20" id="KW-0131">Cell cycle</keyword>
<evidence type="ECO:0000256" key="2">
    <source>
        <dbReference type="ARBA" id="ARBA00010044"/>
    </source>
</evidence>
<dbReference type="InterPro" id="IPR037219">
    <property type="entry name" value="Peptidase_M41-like"/>
</dbReference>
<dbReference type="GO" id="GO:0030163">
    <property type="term" value="P:protein catabolic process"/>
    <property type="evidence" value="ECO:0007669"/>
    <property type="project" value="UniProtKB-UniRule"/>
</dbReference>
<dbReference type="SUPFAM" id="SSF140990">
    <property type="entry name" value="FtsH protease domain-like"/>
    <property type="match status" value="1"/>
</dbReference>
<evidence type="ECO:0000256" key="7">
    <source>
        <dbReference type="ARBA" id="ARBA00022741"/>
    </source>
</evidence>
<sequence length="684" mass="77343">MKKLPQFPKLPNQFPKINFIHLLLLIIGTGLFISLYQIWDKKFNETEDNALEILKDLSQEEGTNTNIKNIQTTLISVFPTFYKLKVTYKNTDKTKIYNLVDDQTFKKISNAVYEKHNYNISEILPAPTKPEPDFGFSPLFFSLKLCFLLFLGYHTLDMIKSATGKIIDQFNDKNKTQPDIPNAKKNNQITFKDVAGAEEEKEEMQELVDFLKEPKKYSDIGARIPKGILLSGPPGTGKTLLAKALSGEAGVPFFATSGSEFVEMFVGLGASRIRKLFETAKKNAPCIIFVDEIDTLARKRRMSHGNSEQEQTLNQLLIELDGYNQNTGVIVIAATNRPDFLDAAILRPGRFDRHFIINLPTVKDREAILKLHALNKKIDPEVSLEELAKQTPGFSGAQLEGILNEAALLTARKGLKIIDKKIISEAVDRILIGPAKKSKKYSQKEKKLVAYHESGHAIIGLKLSEAKKAQKITIIPRGNAGGYNLMLREEETFFLSKKQLLAEITVCLGGRAAEELFLDDVSNGAYADFKQATQIARMMVTKLGMSSIGLTQFSEEDQQFHRSFSDPKALEIDQAIQDIISNCYSLAKKIISENKKLLSRIAYYLIEIETLSKKDIEEIEKTGKVSWFEEEIKENQKNKEKEQKKTIIINEKKDISFDKNEAKKESSKNKIISQKKNKENKEKN</sequence>
<comment type="subunit">
    <text evidence="15">Homohexamer.</text>
</comment>
<proteinExistence type="inferred from homology"/>
<feature type="binding site" evidence="15">
    <location>
        <position position="528"/>
    </location>
    <ligand>
        <name>Zn(2+)</name>
        <dbReference type="ChEBI" id="CHEBI:29105"/>
        <note>catalytic</note>
    </ligand>
</feature>
<keyword evidence="8 15" id="KW-0378">Hydrolase</keyword>
<dbReference type="InterPro" id="IPR003960">
    <property type="entry name" value="ATPase_AAA_CS"/>
</dbReference>
<dbReference type="PANTHER" id="PTHR23076">
    <property type="entry name" value="METALLOPROTEASE M41 FTSH"/>
    <property type="match status" value="1"/>
</dbReference>
<dbReference type="HAMAP" id="MF_01458">
    <property type="entry name" value="FtsH"/>
    <property type="match status" value="1"/>
</dbReference>
<dbReference type="GO" id="GO:0005886">
    <property type="term" value="C:plasma membrane"/>
    <property type="evidence" value="ECO:0007669"/>
    <property type="project" value="UniProtKB-SubCell"/>
</dbReference>
<evidence type="ECO:0000256" key="14">
    <source>
        <dbReference type="ARBA" id="ARBA00061570"/>
    </source>
</evidence>
<dbReference type="Pfam" id="PF17862">
    <property type="entry name" value="AAA_lid_3"/>
    <property type="match status" value="1"/>
</dbReference>
<dbReference type="InterPro" id="IPR027417">
    <property type="entry name" value="P-loop_NTPase"/>
</dbReference>
<dbReference type="Proteomes" id="UP000249343">
    <property type="component" value="Unassembled WGS sequence"/>
</dbReference>
<protein>
    <recommendedName>
        <fullName evidence="15">ATP-dependent zinc metalloprotease FtsH</fullName>
        <ecNumber evidence="15">3.4.24.-</ecNumber>
    </recommendedName>
</protein>
<dbReference type="Gene3D" id="3.40.50.300">
    <property type="entry name" value="P-loop containing nucleotide triphosphate hydrolases"/>
    <property type="match status" value="1"/>
</dbReference>
<keyword evidence="12 15" id="KW-0482">Metalloprotease</keyword>
<dbReference type="AlphaFoldDB" id="A0A139JQV3"/>
<feature type="active site" evidence="15">
    <location>
        <position position="453"/>
    </location>
</feature>
<keyword evidence="20" id="KW-0132">Cell division</keyword>
<comment type="caution">
    <text evidence="15">Lacks conserved residue(s) required for the propagation of feature annotation.</text>
</comment>
<comment type="cofactor">
    <cofactor evidence="15">
        <name>Zn(2+)</name>
        <dbReference type="ChEBI" id="CHEBI:29105"/>
    </cofactor>
    <text evidence="15">Binds 1 zinc ion per subunit.</text>
</comment>
<dbReference type="NCBIfam" id="TIGR01241">
    <property type="entry name" value="FtsH_fam"/>
    <property type="match status" value="1"/>
</dbReference>
<evidence type="ECO:0000256" key="15">
    <source>
        <dbReference type="HAMAP-Rule" id="MF_01458"/>
    </source>
</evidence>
<dbReference type="Gene3D" id="1.10.8.60">
    <property type="match status" value="1"/>
</dbReference>
<keyword evidence="9 15" id="KW-0862">Zinc</keyword>
<evidence type="ECO:0000256" key="5">
    <source>
        <dbReference type="ARBA" id="ARBA00022692"/>
    </source>
</evidence>
<keyword evidence="11 15" id="KW-1133">Transmembrane helix</keyword>
<evidence type="ECO:0000256" key="6">
    <source>
        <dbReference type="ARBA" id="ARBA00022723"/>
    </source>
</evidence>
<feature type="region of interest" description="Disordered" evidence="17">
    <location>
        <begin position="659"/>
        <end position="684"/>
    </location>
</feature>
<keyword evidence="4 15" id="KW-0645">Protease</keyword>
<dbReference type="SUPFAM" id="SSF52540">
    <property type="entry name" value="P-loop containing nucleoside triphosphate hydrolases"/>
    <property type="match status" value="1"/>
</dbReference>
<comment type="function">
    <text evidence="15">Acts as a processive, ATP-dependent zinc metallopeptidase for both cytoplasmic and membrane proteins. Plays a role in the quality control of integral membrane proteins.</text>
</comment>
<dbReference type="GO" id="GO:0004176">
    <property type="term" value="F:ATP-dependent peptidase activity"/>
    <property type="evidence" value="ECO:0007669"/>
    <property type="project" value="InterPro"/>
</dbReference>
<gene>
    <name evidence="15" type="primary">ftsH</name>
    <name evidence="19" type="ORF">AXA84_0005</name>
    <name evidence="20" type="ORF">DH96_00035</name>
</gene>
<evidence type="ECO:0000313" key="20">
    <source>
        <dbReference type="EMBL" id="RAM57946.1"/>
    </source>
</evidence>
<dbReference type="OrthoDB" id="9809379at2"/>
<keyword evidence="10 15" id="KW-0067">ATP-binding</keyword>
<evidence type="ECO:0000256" key="17">
    <source>
        <dbReference type="SAM" id="MobiDB-lite"/>
    </source>
</evidence>
<dbReference type="InterPro" id="IPR005936">
    <property type="entry name" value="FtsH"/>
</dbReference>
<evidence type="ECO:0000256" key="9">
    <source>
        <dbReference type="ARBA" id="ARBA00022833"/>
    </source>
</evidence>
<dbReference type="InterPro" id="IPR003593">
    <property type="entry name" value="AAA+_ATPase"/>
</dbReference>
<dbReference type="Pfam" id="PF01434">
    <property type="entry name" value="Peptidase_M41"/>
    <property type="match status" value="1"/>
</dbReference>
<evidence type="ECO:0000256" key="12">
    <source>
        <dbReference type="ARBA" id="ARBA00023049"/>
    </source>
</evidence>
<comment type="subcellular location">
    <subcellularLocation>
        <location evidence="15">Cell membrane</location>
        <topology evidence="15">Multi-pass membrane protein</topology>
        <orientation evidence="15">Cytoplasmic side</orientation>
    </subcellularLocation>
    <subcellularLocation>
        <location evidence="1">Membrane</location>
    </subcellularLocation>
</comment>
<comment type="similarity">
    <text evidence="14 15">In the central section; belongs to the AAA ATPase family.</text>
</comment>
<feature type="binding site" evidence="15">
    <location>
        <begin position="232"/>
        <end position="239"/>
    </location>
    <ligand>
        <name>ATP</name>
        <dbReference type="ChEBI" id="CHEBI:30616"/>
    </ligand>
</feature>
<name>A0A139JQV3_9MOLU</name>
<comment type="similarity">
    <text evidence="16">Belongs to the AAA ATPase family.</text>
</comment>
<evidence type="ECO:0000256" key="4">
    <source>
        <dbReference type="ARBA" id="ARBA00022670"/>
    </source>
</evidence>
<evidence type="ECO:0000256" key="11">
    <source>
        <dbReference type="ARBA" id="ARBA00022989"/>
    </source>
</evidence>
<dbReference type="Proteomes" id="UP000070069">
    <property type="component" value="Unassembled WGS sequence"/>
</dbReference>
<evidence type="ECO:0000256" key="13">
    <source>
        <dbReference type="ARBA" id="ARBA00023136"/>
    </source>
</evidence>
<evidence type="ECO:0000313" key="22">
    <source>
        <dbReference type="Proteomes" id="UP000249343"/>
    </source>
</evidence>
<dbReference type="PROSITE" id="PS00674">
    <property type="entry name" value="AAA"/>
    <property type="match status" value="1"/>
</dbReference>
<reference evidence="19 21" key="2">
    <citation type="submission" date="2016-02" db="EMBL/GenBank/DDBJ databases">
        <title>A draft genome sequence of Candidatus Phytoplasma oryzae strain Mbita1, the causative agent of Napier Grass stunt disease in Kenya.</title>
        <authorList>
            <person name="Fischer A."/>
            <person name="Santa-Cruz I."/>
            <person name="Wambua L."/>
            <person name="Olds C."/>
            <person name="Midega C."/>
            <person name="Dickinson M."/>
            <person name="Kawicha P."/>
            <person name="Khan Z."/>
            <person name="Masiga D."/>
            <person name="Jores J."/>
            <person name="Bernd S."/>
        </authorList>
    </citation>
    <scope>NUCLEOTIDE SEQUENCE [LARGE SCALE GENOMIC DNA]</scope>
    <source>
        <strain evidence="19">Mbita1</strain>
    </source>
</reference>
<dbReference type="FunFam" id="3.40.50.300:FF:000001">
    <property type="entry name" value="ATP-dependent zinc metalloprotease FtsH"/>
    <property type="match status" value="1"/>
</dbReference>
<dbReference type="GO" id="GO:0051301">
    <property type="term" value="P:cell division"/>
    <property type="evidence" value="ECO:0007669"/>
    <property type="project" value="UniProtKB-KW"/>
</dbReference>
<dbReference type="PATRIC" id="fig|203274.3.peg.5"/>
<keyword evidence="22" id="KW-1185">Reference proteome</keyword>
<comment type="similarity">
    <text evidence="2 15">In the C-terminal section; belongs to the peptidase M41 family.</text>
</comment>
<dbReference type="InterPro" id="IPR003959">
    <property type="entry name" value="ATPase_AAA_core"/>
</dbReference>
<evidence type="ECO:0000256" key="3">
    <source>
        <dbReference type="ARBA" id="ARBA00022475"/>
    </source>
</evidence>
<dbReference type="FunFam" id="1.20.58.760:FF:000001">
    <property type="entry name" value="ATP-dependent zinc metalloprotease FtsH"/>
    <property type="match status" value="1"/>
</dbReference>
<reference evidence="20 22" key="1">
    <citation type="submission" date="2014-04" db="EMBL/GenBank/DDBJ databases">
        <title>Genome study of Napier grass stunt phytoplasma.</title>
        <authorList>
            <person name="Kawicha P."/>
            <person name="Dickinson M."/>
            <person name="Hodgetts J."/>
        </authorList>
    </citation>
    <scope>NUCLEOTIDE SEQUENCE [LARGE SCALE GENOMIC DNA]</scope>
    <source>
        <strain evidence="20 22">NGS-S10</strain>
    </source>
</reference>
<organism evidence="19 21">
    <name type="scientific">Candidatus Phytoplasma oryzae</name>
    <dbReference type="NCBI Taxonomy" id="203274"/>
    <lineage>
        <taxon>Bacteria</taxon>
        <taxon>Bacillati</taxon>
        <taxon>Mycoplasmatota</taxon>
        <taxon>Mollicutes</taxon>
        <taxon>Acholeplasmatales</taxon>
        <taxon>Acholeplasmataceae</taxon>
        <taxon>Candidatus Phytoplasma</taxon>
        <taxon>16SrXI (Rice yellow dwarf group)</taxon>
    </lineage>
</organism>
<dbReference type="InterPro" id="IPR041569">
    <property type="entry name" value="AAA_lid_3"/>
</dbReference>
<evidence type="ECO:0000313" key="21">
    <source>
        <dbReference type="Proteomes" id="UP000070069"/>
    </source>
</evidence>
<dbReference type="GO" id="GO:0005524">
    <property type="term" value="F:ATP binding"/>
    <property type="evidence" value="ECO:0007669"/>
    <property type="project" value="UniProtKB-UniRule"/>
</dbReference>
<dbReference type="EMBL" id="LTBM01000001">
    <property type="protein sequence ID" value="KXT29361.1"/>
    <property type="molecule type" value="Genomic_DNA"/>
</dbReference>
<dbReference type="InterPro" id="IPR000642">
    <property type="entry name" value="Peptidase_M41"/>
</dbReference>
<keyword evidence="5 15" id="KW-0812">Transmembrane</keyword>
<feature type="domain" description="AAA+ ATPase" evidence="18">
    <location>
        <begin position="224"/>
        <end position="361"/>
    </location>
</feature>
<dbReference type="Pfam" id="PF00004">
    <property type="entry name" value="AAA"/>
    <property type="match status" value="1"/>
</dbReference>
<evidence type="ECO:0000256" key="10">
    <source>
        <dbReference type="ARBA" id="ARBA00022840"/>
    </source>
</evidence>
<dbReference type="CDD" id="cd19501">
    <property type="entry name" value="RecA-like_FtsH"/>
    <property type="match status" value="1"/>
</dbReference>
<dbReference type="SMART" id="SM00382">
    <property type="entry name" value="AAA"/>
    <property type="match status" value="1"/>
</dbReference>
<dbReference type="PANTHER" id="PTHR23076:SF113">
    <property type="entry name" value="ATP-DEPENDENT ZINC METALLOPROTEASE FTSH 1, CHLOROPLASTIC-RELATED"/>
    <property type="match status" value="1"/>
</dbReference>
<keyword evidence="7 15" id="KW-0547">Nucleotide-binding</keyword>
<comment type="caution">
    <text evidence="19">The sequence shown here is derived from an EMBL/GenBank/DDBJ whole genome shotgun (WGS) entry which is preliminary data.</text>
</comment>
<evidence type="ECO:0000313" key="19">
    <source>
        <dbReference type="EMBL" id="KXT29361.1"/>
    </source>
</evidence>
<dbReference type="GO" id="GO:0008270">
    <property type="term" value="F:zinc ion binding"/>
    <property type="evidence" value="ECO:0007669"/>
    <property type="project" value="UniProtKB-UniRule"/>
</dbReference>
<feature type="binding site" evidence="15">
    <location>
        <position position="456"/>
    </location>
    <ligand>
        <name>Zn(2+)</name>
        <dbReference type="ChEBI" id="CHEBI:29105"/>
        <note>catalytic</note>
    </ligand>
</feature>
<evidence type="ECO:0000256" key="8">
    <source>
        <dbReference type="ARBA" id="ARBA00022801"/>
    </source>
</evidence>
<keyword evidence="6 15" id="KW-0479">Metal-binding</keyword>
<dbReference type="FunFam" id="1.10.8.60:FF:000001">
    <property type="entry name" value="ATP-dependent zinc metalloprotease FtsH"/>
    <property type="match status" value="1"/>
</dbReference>
<dbReference type="Gene3D" id="1.20.58.760">
    <property type="entry name" value="Peptidase M41"/>
    <property type="match status" value="1"/>
</dbReference>
<feature type="transmembrane region" description="Helical" evidence="15">
    <location>
        <begin position="20"/>
        <end position="39"/>
    </location>
</feature>
<evidence type="ECO:0000259" key="18">
    <source>
        <dbReference type="SMART" id="SM00382"/>
    </source>
</evidence>